<keyword evidence="3" id="KW-1185">Reference proteome</keyword>
<accession>A0A0Q3TG29</accession>
<organism evidence="2 3">
    <name type="scientific">Amazona aestiva</name>
    <name type="common">Blue-fronted Amazon parrot</name>
    <dbReference type="NCBI Taxonomy" id="12930"/>
    <lineage>
        <taxon>Eukaryota</taxon>
        <taxon>Metazoa</taxon>
        <taxon>Chordata</taxon>
        <taxon>Craniata</taxon>
        <taxon>Vertebrata</taxon>
        <taxon>Euteleostomi</taxon>
        <taxon>Archelosauria</taxon>
        <taxon>Archosauria</taxon>
        <taxon>Dinosauria</taxon>
        <taxon>Saurischia</taxon>
        <taxon>Theropoda</taxon>
        <taxon>Coelurosauria</taxon>
        <taxon>Aves</taxon>
        <taxon>Neognathae</taxon>
        <taxon>Neoaves</taxon>
        <taxon>Telluraves</taxon>
        <taxon>Australaves</taxon>
        <taxon>Psittaciformes</taxon>
        <taxon>Psittacidae</taxon>
        <taxon>Amazona</taxon>
    </lineage>
</organism>
<evidence type="ECO:0000313" key="2">
    <source>
        <dbReference type="EMBL" id="KQK79494.1"/>
    </source>
</evidence>
<protein>
    <submittedName>
        <fullName evidence="2">Uncharacterized protein</fullName>
    </submittedName>
</protein>
<gene>
    <name evidence="2" type="ORF">AAES_103495</name>
</gene>
<dbReference type="AlphaFoldDB" id="A0A0Q3TG29"/>
<sequence>MNPCCYVYPPPSKKEKGYRCVSPGESGSQQQELPLPPYLDPPKDKGDYNFVLSSHDADKCQLAVSGVPRGLEQREGP</sequence>
<reference evidence="2 3" key="1">
    <citation type="submission" date="2015-10" db="EMBL/GenBank/DDBJ databases">
        <authorList>
            <person name="Gilbert D.G."/>
        </authorList>
    </citation>
    <scope>NUCLEOTIDE SEQUENCE [LARGE SCALE GENOMIC DNA]</scope>
    <source>
        <strain evidence="2">FVVF132</strain>
    </source>
</reference>
<dbReference type="Proteomes" id="UP000051836">
    <property type="component" value="Unassembled WGS sequence"/>
</dbReference>
<comment type="caution">
    <text evidence="2">The sequence shown here is derived from an EMBL/GenBank/DDBJ whole genome shotgun (WGS) entry which is preliminary data.</text>
</comment>
<feature type="region of interest" description="Disordered" evidence="1">
    <location>
        <begin position="12"/>
        <end position="44"/>
    </location>
</feature>
<proteinExistence type="predicted"/>
<evidence type="ECO:0000256" key="1">
    <source>
        <dbReference type="SAM" id="MobiDB-lite"/>
    </source>
</evidence>
<dbReference type="EMBL" id="LMAW01002585">
    <property type="protein sequence ID" value="KQK79494.1"/>
    <property type="molecule type" value="Genomic_DNA"/>
</dbReference>
<name>A0A0Q3TG29_AMAAE</name>
<evidence type="ECO:0000313" key="3">
    <source>
        <dbReference type="Proteomes" id="UP000051836"/>
    </source>
</evidence>